<keyword evidence="1" id="KW-0808">Transferase</keyword>
<dbReference type="EC" id="2.3.1.-" evidence="1"/>
<reference evidence="2" key="1">
    <citation type="journal article" date="2025" name="Aquaculture">
        <title>Assessment of the bioflocculant production and safety properties of Metabacillus hrfriensis sp. nov. based on phenotypic and whole-genome sequencing analysis.</title>
        <authorList>
            <person name="Zhang R."/>
            <person name="Zhao Z."/>
            <person name="Luo L."/>
            <person name="Wang S."/>
            <person name="Guo K."/>
            <person name="Xu W."/>
        </authorList>
    </citation>
    <scope>NUCLEOTIDE SEQUENCE [LARGE SCALE GENOMIC DNA]</scope>
    <source>
        <strain evidence="2">CT-WN-B3</strain>
    </source>
</reference>
<keyword evidence="2" id="KW-1185">Reference proteome</keyword>
<dbReference type="Proteomes" id="UP001226091">
    <property type="component" value="Chromosome"/>
</dbReference>
<accession>A0ACD4RGN2</accession>
<organism evidence="1 2">
    <name type="scientific">Metabacillus hrfriensis</name>
    <dbReference type="NCBI Taxonomy" id="3048891"/>
    <lineage>
        <taxon>Bacteria</taxon>
        <taxon>Bacillati</taxon>
        <taxon>Bacillota</taxon>
        <taxon>Bacilli</taxon>
        <taxon>Bacillales</taxon>
        <taxon>Bacillaceae</taxon>
        <taxon>Metabacillus</taxon>
    </lineage>
</organism>
<protein>
    <submittedName>
        <fullName evidence="1">GNAT family N-acetyltransferase</fullName>
        <ecNumber evidence="1">2.3.1.-</ecNumber>
    </submittedName>
</protein>
<dbReference type="EMBL" id="CP126116">
    <property type="protein sequence ID" value="WHZ59547.1"/>
    <property type="molecule type" value="Genomic_DNA"/>
</dbReference>
<evidence type="ECO:0000313" key="1">
    <source>
        <dbReference type="EMBL" id="WHZ59547.1"/>
    </source>
</evidence>
<proteinExistence type="predicted"/>
<evidence type="ECO:0000313" key="2">
    <source>
        <dbReference type="Proteomes" id="UP001226091"/>
    </source>
</evidence>
<sequence length="85" mass="9544">MAAHSQKIIGFEILTQNREIRFLYTHTDHQRKGTASALLQGLEETAKEADHKSLTFSTGITVIKKGSLDTEQYITIDPMPLSTLR</sequence>
<keyword evidence="1" id="KW-0012">Acyltransferase</keyword>
<name>A0ACD4RGN2_9BACI</name>
<gene>
    <name evidence="1" type="ORF">QLQ22_09540</name>
</gene>